<sequence>MGSIIFLPGILGSELFLDGEQVWPPTALEAKFGYGRIDKLTDPGLRPGNPIDSVLCFEIYGPLLRDLGDIASGNAGAPARSFHAFGYDWRVDLRDIAANVAARIDALPAGDLSKISFVGHSMGCLIIRLILESGLYDAKPWFAAVKSFTALAGPHQGAPAALVRALGLEGTAGLSAADLKRVSADPRYPALYQLLPAPGVAALVEAKGNHLTELNLYAEKTAEELGLSWENLGKAAAIHDVLSRNRRPSSVEYVYLAGAGNDTWVRTDRVGAQPIPRKGKETGDGTVPLWSAINSAYIHHAAPAAHDKVFLNEQIRTLLYFSLDARPAATAFLSAAQKPLLSIFPIHPVYARGKPIDIMLVPVRPTRDISGELIVEFSDGDRNPAFQPFIRLPLAYAGAPVEQLKIRLDPPSKIGFYRVSFSGSHDLAATGAAIFVVSDVGGATGE</sequence>
<gene>
    <name evidence="1" type="ORF">FM996_14410</name>
</gene>
<dbReference type="InterPro" id="IPR003386">
    <property type="entry name" value="LACT/PDAT_acylTrfase"/>
</dbReference>
<comment type="caution">
    <text evidence="1">The sequence shown here is derived from an EMBL/GenBank/DDBJ whole genome shotgun (WGS) entry which is preliminary data.</text>
</comment>
<dbReference type="RefSeq" id="WP_142863589.1">
    <property type="nucleotide sequence ID" value="NZ_VJMF01000059.1"/>
</dbReference>
<dbReference type="AlphaFoldDB" id="A0A549SNF9"/>
<dbReference type="InterPro" id="IPR029058">
    <property type="entry name" value="AB_hydrolase_fold"/>
</dbReference>
<dbReference type="SUPFAM" id="SSF53474">
    <property type="entry name" value="alpha/beta-Hydrolases"/>
    <property type="match status" value="1"/>
</dbReference>
<dbReference type="EMBL" id="VJMF01000059">
    <property type="protein sequence ID" value="TRL31172.1"/>
    <property type="molecule type" value="Genomic_DNA"/>
</dbReference>
<protein>
    <recommendedName>
        <fullName evidence="3">Alpha/beta hydrolase</fullName>
    </recommendedName>
</protein>
<reference evidence="1 2" key="1">
    <citation type="submission" date="2019-07" db="EMBL/GenBank/DDBJ databases">
        <title>Ln-dependent methylotrophs.</title>
        <authorList>
            <person name="Tani A."/>
        </authorList>
    </citation>
    <scope>NUCLEOTIDE SEQUENCE [LARGE SCALE GENOMIC DNA]</scope>
    <source>
        <strain evidence="1 2">SM89A</strain>
    </source>
</reference>
<name>A0A549SNF9_METSR</name>
<proteinExistence type="predicted"/>
<dbReference type="GO" id="GO:0008374">
    <property type="term" value="F:O-acyltransferase activity"/>
    <property type="evidence" value="ECO:0007669"/>
    <property type="project" value="InterPro"/>
</dbReference>
<dbReference type="Pfam" id="PF02450">
    <property type="entry name" value="LCAT"/>
    <property type="match status" value="1"/>
</dbReference>
<organism evidence="1 2">
    <name type="scientific">Methylosinus sporium</name>
    <dbReference type="NCBI Taxonomy" id="428"/>
    <lineage>
        <taxon>Bacteria</taxon>
        <taxon>Pseudomonadati</taxon>
        <taxon>Pseudomonadota</taxon>
        <taxon>Alphaproteobacteria</taxon>
        <taxon>Hyphomicrobiales</taxon>
        <taxon>Methylocystaceae</taxon>
        <taxon>Methylosinus</taxon>
    </lineage>
</organism>
<accession>A0A549SNF9</accession>
<evidence type="ECO:0000313" key="1">
    <source>
        <dbReference type="EMBL" id="TRL31172.1"/>
    </source>
</evidence>
<dbReference type="Proteomes" id="UP000316781">
    <property type="component" value="Unassembled WGS sequence"/>
</dbReference>
<evidence type="ECO:0000313" key="2">
    <source>
        <dbReference type="Proteomes" id="UP000316781"/>
    </source>
</evidence>
<evidence type="ECO:0008006" key="3">
    <source>
        <dbReference type="Google" id="ProtNLM"/>
    </source>
</evidence>
<dbReference type="GO" id="GO:0006629">
    <property type="term" value="P:lipid metabolic process"/>
    <property type="evidence" value="ECO:0007669"/>
    <property type="project" value="InterPro"/>
</dbReference>
<dbReference type="Gene3D" id="3.40.50.1820">
    <property type="entry name" value="alpha/beta hydrolase"/>
    <property type="match status" value="1"/>
</dbReference>